<evidence type="ECO:0000313" key="3">
    <source>
        <dbReference type="Proteomes" id="UP000799118"/>
    </source>
</evidence>
<proteinExistence type="predicted"/>
<feature type="signal peptide" evidence="1">
    <location>
        <begin position="1"/>
        <end position="19"/>
    </location>
</feature>
<accession>A0A6A4HJ41</accession>
<protein>
    <recommendedName>
        <fullName evidence="4">Secreted protein</fullName>
    </recommendedName>
</protein>
<evidence type="ECO:0008006" key="4">
    <source>
        <dbReference type="Google" id="ProtNLM"/>
    </source>
</evidence>
<organism evidence="2 3">
    <name type="scientific">Gymnopus androsaceus JB14</name>
    <dbReference type="NCBI Taxonomy" id="1447944"/>
    <lineage>
        <taxon>Eukaryota</taxon>
        <taxon>Fungi</taxon>
        <taxon>Dikarya</taxon>
        <taxon>Basidiomycota</taxon>
        <taxon>Agaricomycotina</taxon>
        <taxon>Agaricomycetes</taxon>
        <taxon>Agaricomycetidae</taxon>
        <taxon>Agaricales</taxon>
        <taxon>Marasmiineae</taxon>
        <taxon>Omphalotaceae</taxon>
        <taxon>Gymnopus</taxon>
    </lineage>
</organism>
<dbReference type="AlphaFoldDB" id="A0A6A4HJ41"/>
<dbReference type="EMBL" id="ML769497">
    <property type="protein sequence ID" value="KAE9397468.1"/>
    <property type="molecule type" value="Genomic_DNA"/>
</dbReference>
<feature type="chain" id="PRO_5025611888" description="Secreted protein" evidence="1">
    <location>
        <begin position="20"/>
        <end position="66"/>
    </location>
</feature>
<keyword evidence="3" id="KW-1185">Reference proteome</keyword>
<dbReference type="Proteomes" id="UP000799118">
    <property type="component" value="Unassembled WGS sequence"/>
</dbReference>
<sequence length="66" mass="6963">MKFCIFLFFALGALATALSLLEAAAVFADSPISATPFPVCFFCRIICSAAARTGVGAFLHCRTSAR</sequence>
<evidence type="ECO:0000256" key="1">
    <source>
        <dbReference type="SAM" id="SignalP"/>
    </source>
</evidence>
<gene>
    <name evidence="2" type="ORF">BT96DRAFT_921527</name>
</gene>
<reference evidence="2" key="1">
    <citation type="journal article" date="2019" name="Environ. Microbiol.">
        <title>Fungal ecological strategies reflected in gene transcription - a case study of two litter decomposers.</title>
        <authorList>
            <person name="Barbi F."/>
            <person name="Kohler A."/>
            <person name="Barry K."/>
            <person name="Baskaran P."/>
            <person name="Daum C."/>
            <person name="Fauchery L."/>
            <person name="Ihrmark K."/>
            <person name="Kuo A."/>
            <person name="LaButti K."/>
            <person name="Lipzen A."/>
            <person name="Morin E."/>
            <person name="Grigoriev I.V."/>
            <person name="Henrissat B."/>
            <person name="Lindahl B."/>
            <person name="Martin F."/>
        </authorList>
    </citation>
    <scope>NUCLEOTIDE SEQUENCE</scope>
    <source>
        <strain evidence="2">JB14</strain>
    </source>
</reference>
<evidence type="ECO:0000313" key="2">
    <source>
        <dbReference type="EMBL" id="KAE9397468.1"/>
    </source>
</evidence>
<keyword evidence="1" id="KW-0732">Signal</keyword>
<name>A0A6A4HJ41_9AGAR</name>